<evidence type="ECO:0000256" key="1">
    <source>
        <dbReference type="ARBA" id="ARBA00023125"/>
    </source>
</evidence>
<evidence type="ECO:0000259" key="2">
    <source>
        <dbReference type="PROSITE" id="PS50043"/>
    </source>
</evidence>
<dbReference type="Pfam" id="PF13191">
    <property type="entry name" value="AAA_16"/>
    <property type="match status" value="1"/>
</dbReference>
<dbReference type="SUPFAM" id="SSF52540">
    <property type="entry name" value="P-loop containing nucleoside triphosphate hydrolases"/>
    <property type="match status" value="1"/>
</dbReference>
<dbReference type="InterPro" id="IPR000792">
    <property type="entry name" value="Tscrpt_reg_LuxR_C"/>
</dbReference>
<gene>
    <name evidence="3" type="ORF">AB0D95_04410</name>
</gene>
<dbReference type="PANTHER" id="PTHR43214:SF42">
    <property type="entry name" value="TRANSCRIPTIONAL REGULATORY PROTEIN DESR"/>
    <property type="match status" value="1"/>
</dbReference>
<dbReference type="Pfam" id="PF00196">
    <property type="entry name" value="GerE"/>
    <property type="match status" value="1"/>
</dbReference>
<dbReference type="Proteomes" id="UP001551584">
    <property type="component" value="Unassembled WGS sequence"/>
</dbReference>
<protein>
    <submittedName>
        <fullName evidence="3">LuxR C-terminal-related transcriptional regulator</fullName>
    </submittedName>
</protein>
<dbReference type="Gene3D" id="1.10.10.10">
    <property type="entry name" value="Winged helix-like DNA-binding domain superfamily/Winged helix DNA-binding domain"/>
    <property type="match status" value="1"/>
</dbReference>
<dbReference type="InterPro" id="IPR041664">
    <property type="entry name" value="AAA_16"/>
</dbReference>
<comment type="caution">
    <text evidence="3">The sequence shown here is derived from an EMBL/GenBank/DDBJ whole genome shotgun (WGS) entry which is preliminary data.</text>
</comment>
<proteinExistence type="predicted"/>
<sequence length="919" mass="96087">MTGQTTVINPPRTHGRGEELRAAAATLTNRLEDGSAVLLLAGEPGLGRTTLLEDVARSFDAGPVLRVGAAAAESRLPYGGVHAVCCAAARTGAGLRRTPRTPEGLLDLLRAAAAGGPLLLCVDDAHLWDAPSRAALGFAARRLHAAGRVGLLISVAGHRAADPDFAGLPVLRLGPLSRPAAQALLADLLPDGVDPGVREELLTEADGNPALLHALVRRLTSEELTGAAPLPRPLADAGVLASVVGESLTGLPAGLDDLLLTAAVAHETAPPDGRTGVDADLVLRAAARLGEAAAPPACDRQAADLIVLADGRLRFTGTLVRRAVHTTARPDRRRAAHRALAAVLTADGHRLPALLHLAHSVTAPDPVLAEDLARAALDPATDASHLQRAAALARAADLTPGPTLRAERRTAAAEQALIAGRPAQARGLLADAGGPDARATVRGRAELLRGVMTLGDGPVADAHASLLFARSLLAGEAPALALAATVAAADAAWAAGDLTGCLSAVATASATAPTPGPGRPDPVRDYLTGMRAILEARLADAARPLRRVLDHGWTQEEPEALRRAATAALLLGEVETACRAGARALAAARARGHEAFVPQTLEYLAYAELRAGRHARARAHAEEGLRSALHSRRRNTAAHHRAILALAASIEGDVDEVTAQVSAALATARSHGLAQTATLAEWAAGRAELGRGRPSEAAARLGPLVRPGRTGGHFAVRALVMPCFVEAAVLAGRVDEARLVADEFELWADFGADRQAPAQLARCRALLAAPDDPDGTDTLYRQALELHEQADGDFEQARTQLLYGKWLRRRRRPREARGRLRDALHVFERCGAGAWADQARAELRANGEAPAAPQDGALARLTPQQQRIARCVASGDTNREVAQRLSVSTRTVDHHLRNIFAALGVRSRVELTRLVGREQ</sequence>
<dbReference type="PRINTS" id="PR00038">
    <property type="entry name" value="HTHLUXR"/>
</dbReference>
<name>A0ABV3EK13_9ACTN</name>
<dbReference type="Gene3D" id="1.25.40.10">
    <property type="entry name" value="Tetratricopeptide repeat domain"/>
    <property type="match status" value="1"/>
</dbReference>
<dbReference type="SUPFAM" id="SSF46894">
    <property type="entry name" value="C-terminal effector domain of the bipartite response regulators"/>
    <property type="match status" value="1"/>
</dbReference>
<keyword evidence="1" id="KW-0238">DNA-binding</keyword>
<dbReference type="PANTHER" id="PTHR43214">
    <property type="entry name" value="TWO-COMPONENT RESPONSE REGULATOR"/>
    <property type="match status" value="1"/>
</dbReference>
<dbReference type="PROSITE" id="PS50043">
    <property type="entry name" value="HTH_LUXR_2"/>
    <property type="match status" value="1"/>
</dbReference>
<dbReference type="InterPro" id="IPR027417">
    <property type="entry name" value="P-loop_NTPase"/>
</dbReference>
<dbReference type="EMBL" id="JBEZNA010000006">
    <property type="protein sequence ID" value="MEU9576514.1"/>
    <property type="molecule type" value="Genomic_DNA"/>
</dbReference>
<dbReference type="InterPro" id="IPR011990">
    <property type="entry name" value="TPR-like_helical_dom_sf"/>
</dbReference>
<dbReference type="RefSeq" id="WP_359268877.1">
    <property type="nucleotide sequence ID" value="NZ_JBEZNA010000006.1"/>
</dbReference>
<feature type="domain" description="HTH luxR-type" evidence="2">
    <location>
        <begin position="854"/>
        <end position="919"/>
    </location>
</feature>
<evidence type="ECO:0000313" key="3">
    <source>
        <dbReference type="EMBL" id="MEU9576514.1"/>
    </source>
</evidence>
<dbReference type="Gene3D" id="3.40.50.300">
    <property type="entry name" value="P-loop containing nucleotide triphosphate hydrolases"/>
    <property type="match status" value="1"/>
</dbReference>
<dbReference type="InterPro" id="IPR039420">
    <property type="entry name" value="WalR-like"/>
</dbReference>
<reference evidence="3 4" key="1">
    <citation type="submission" date="2024-06" db="EMBL/GenBank/DDBJ databases">
        <title>The Natural Products Discovery Center: Release of the First 8490 Sequenced Strains for Exploring Actinobacteria Biosynthetic Diversity.</title>
        <authorList>
            <person name="Kalkreuter E."/>
            <person name="Kautsar S.A."/>
            <person name="Yang D."/>
            <person name="Bader C.D."/>
            <person name="Teijaro C.N."/>
            <person name="Fluegel L."/>
            <person name="Davis C.M."/>
            <person name="Simpson J.R."/>
            <person name="Lauterbach L."/>
            <person name="Steele A.D."/>
            <person name="Gui C."/>
            <person name="Meng S."/>
            <person name="Li G."/>
            <person name="Viehrig K."/>
            <person name="Ye F."/>
            <person name="Su P."/>
            <person name="Kiefer A.F."/>
            <person name="Nichols A."/>
            <person name="Cepeda A.J."/>
            <person name="Yan W."/>
            <person name="Fan B."/>
            <person name="Jiang Y."/>
            <person name="Adhikari A."/>
            <person name="Zheng C.-J."/>
            <person name="Schuster L."/>
            <person name="Cowan T.M."/>
            <person name="Smanski M.J."/>
            <person name="Chevrette M.G."/>
            <person name="De Carvalho L.P.S."/>
            <person name="Shen B."/>
        </authorList>
    </citation>
    <scope>NUCLEOTIDE SEQUENCE [LARGE SCALE GENOMIC DNA]</scope>
    <source>
        <strain evidence="3 4">NPDC048117</strain>
    </source>
</reference>
<dbReference type="CDD" id="cd06170">
    <property type="entry name" value="LuxR_C_like"/>
    <property type="match status" value="1"/>
</dbReference>
<dbReference type="InterPro" id="IPR016032">
    <property type="entry name" value="Sig_transdc_resp-reg_C-effctor"/>
</dbReference>
<organism evidence="3 4">
    <name type="scientific">Streptomyces chilikensis</name>
    <dbReference type="NCBI Taxonomy" id="1194079"/>
    <lineage>
        <taxon>Bacteria</taxon>
        <taxon>Bacillati</taxon>
        <taxon>Actinomycetota</taxon>
        <taxon>Actinomycetes</taxon>
        <taxon>Kitasatosporales</taxon>
        <taxon>Streptomycetaceae</taxon>
        <taxon>Streptomyces</taxon>
    </lineage>
</organism>
<dbReference type="SMART" id="SM00421">
    <property type="entry name" value="HTH_LUXR"/>
    <property type="match status" value="1"/>
</dbReference>
<evidence type="ECO:0000313" key="4">
    <source>
        <dbReference type="Proteomes" id="UP001551584"/>
    </source>
</evidence>
<keyword evidence="4" id="KW-1185">Reference proteome</keyword>
<dbReference type="InterPro" id="IPR036388">
    <property type="entry name" value="WH-like_DNA-bd_sf"/>
</dbReference>
<dbReference type="SUPFAM" id="SSF48452">
    <property type="entry name" value="TPR-like"/>
    <property type="match status" value="1"/>
</dbReference>
<accession>A0ABV3EK13</accession>